<reference evidence="3" key="2">
    <citation type="submission" date="2023-04" db="EMBL/GenBank/DDBJ databases">
        <authorList>
            <person name="Bu L."/>
            <person name="Lu L."/>
            <person name="Laidemitt M.R."/>
            <person name="Zhang S.M."/>
            <person name="Mutuku M."/>
            <person name="Mkoji G."/>
            <person name="Steinauer M."/>
            <person name="Loker E.S."/>
        </authorList>
    </citation>
    <scope>NUCLEOTIDE SEQUENCE</scope>
    <source>
        <strain evidence="3">KasaAsao</strain>
        <tissue evidence="3">Whole Snail</tissue>
    </source>
</reference>
<name>A0AAD8BRM3_BIOPF</name>
<evidence type="ECO:0000256" key="1">
    <source>
        <dbReference type="SAM" id="MobiDB-lite"/>
    </source>
</evidence>
<keyword evidence="2" id="KW-1133">Transmembrane helix</keyword>
<feature type="compositionally biased region" description="Basic and acidic residues" evidence="1">
    <location>
        <begin position="142"/>
        <end position="170"/>
    </location>
</feature>
<comment type="caution">
    <text evidence="3">The sequence shown here is derived from an EMBL/GenBank/DDBJ whole genome shotgun (WGS) entry which is preliminary data.</text>
</comment>
<evidence type="ECO:0000313" key="4">
    <source>
        <dbReference type="Proteomes" id="UP001233172"/>
    </source>
</evidence>
<keyword evidence="4" id="KW-1185">Reference proteome</keyword>
<dbReference type="Pfam" id="PF07801">
    <property type="entry name" value="DUF1647"/>
    <property type="match status" value="1"/>
</dbReference>
<gene>
    <name evidence="3" type="ORF">Bpfe_011742</name>
</gene>
<dbReference type="Proteomes" id="UP001233172">
    <property type="component" value="Unassembled WGS sequence"/>
</dbReference>
<organism evidence="3 4">
    <name type="scientific">Biomphalaria pfeifferi</name>
    <name type="common">Bloodfluke planorb</name>
    <name type="synonym">Freshwater snail</name>
    <dbReference type="NCBI Taxonomy" id="112525"/>
    <lineage>
        <taxon>Eukaryota</taxon>
        <taxon>Metazoa</taxon>
        <taxon>Spiralia</taxon>
        <taxon>Lophotrochozoa</taxon>
        <taxon>Mollusca</taxon>
        <taxon>Gastropoda</taxon>
        <taxon>Heterobranchia</taxon>
        <taxon>Euthyneura</taxon>
        <taxon>Panpulmonata</taxon>
        <taxon>Hygrophila</taxon>
        <taxon>Lymnaeoidea</taxon>
        <taxon>Planorbidae</taxon>
        <taxon>Biomphalaria</taxon>
    </lineage>
</organism>
<keyword evidence="2" id="KW-0812">Transmembrane</keyword>
<dbReference type="InterPro" id="IPR012444">
    <property type="entry name" value="DUF1647"/>
</dbReference>
<dbReference type="EMBL" id="JASAOG010000046">
    <property type="protein sequence ID" value="KAK0058777.1"/>
    <property type="molecule type" value="Genomic_DNA"/>
</dbReference>
<evidence type="ECO:0000313" key="3">
    <source>
        <dbReference type="EMBL" id="KAK0058777.1"/>
    </source>
</evidence>
<dbReference type="AlphaFoldDB" id="A0AAD8BRM3"/>
<dbReference type="PANTHER" id="PTHR31389">
    <property type="entry name" value="LD39211P"/>
    <property type="match status" value="1"/>
</dbReference>
<sequence length="544" mass="62023">MCGRVNRNAYIVFIRLFNSIHRKGKQLLSNGNNFSKSIRIKSHSGNFLGDQLLPYLFYLNKSGAKGVSWQLIRLLVTTMARCLSLTTVLKSLITLAVLVTFMIALIKTRILEPHVPERSLARDLGPPILLATDSYHVKDSRLERNNDGIKGSEFDNNKQDESDGDDKIGDVEDNDDDSRNENTSESVGEVVSIKDEIEILGNILTQKLAAVFDVNIEPLKPTCRNTSALANSCKGSKRCLQTQLPDDPKARVQQLVGPRKLRLSPTQHELLRKMAKKVEGFYDIILLTAASSNHFNESQALLQTVHTNLFPILKNFTLIFYDIGLTSQEKALMMKNCRCQYLHFPFEVFPEFLQELRCYSWKPVMIKSMLQKANIIVWMDASVRFLDQTENIQVVIGNARKRGVQIGGSNVISAFRTFRSMYHFFGDEPCAYFALGMAKATFGIYHNEIFVDRAILAPWAACALTAECMCPPDRFMGTCRQSKDMFKLWRERDGPIMYGLCHLYDQSAISLILHKLYQESFRWVYCNTNYFSRIQRDDLAGYFS</sequence>
<dbReference type="PANTHER" id="PTHR31389:SF4">
    <property type="entry name" value="LD39211P"/>
    <property type="match status" value="1"/>
</dbReference>
<accession>A0AAD8BRM3</accession>
<proteinExistence type="predicted"/>
<reference evidence="3" key="1">
    <citation type="journal article" date="2023" name="PLoS Negl. Trop. Dis.">
        <title>A genome sequence for Biomphalaria pfeifferi, the major vector snail for the human-infecting parasite Schistosoma mansoni.</title>
        <authorList>
            <person name="Bu L."/>
            <person name="Lu L."/>
            <person name="Laidemitt M.R."/>
            <person name="Zhang S.M."/>
            <person name="Mutuku M."/>
            <person name="Mkoji G."/>
            <person name="Steinauer M."/>
            <person name="Loker E.S."/>
        </authorList>
    </citation>
    <scope>NUCLEOTIDE SEQUENCE</scope>
    <source>
        <strain evidence="3">KasaAsao</strain>
    </source>
</reference>
<protein>
    <submittedName>
        <fullName evidence="3">Uncharacterized protein</fullName>
    </submittedName>
</protein>
<feature type="transmembrane region" description="Helical" evidence="2">
    <location>
        <begin position="82"/>
        <end position="106"/>
    </location>
</feature>
<feature type="region of interest" description="Disordered" evidence="1">
    <location>
        <begin position="142"/>
        <end position="187"/>
    </location>
</feature>
<evidence type="ECO:0000256" key="2">
    <source>
        <dbReference type="SAM" id="Phobius"/>
    </source>
</evidence>
<keyword evidence="2" id="KW-0472">Membrane</keyword>